<keyword evidence="1" id="KW-0812">Transmembrane</keyword>
<comment type="caution">
    <text evidence="2">The sequence shown here is derived from an EMBL/GenBank/DDBJ whole genome shotgun (WGS) entry which is preliminary data.</text>
</comment>
<gene>
    <name evidence="2" type="ORF">SLEP1_g6365</name>
</gene>
<reference evidence="2 3" key="1">
    <citation type="journal article" date="2021" name="Commun. Biol.">
        <title>The genome of Shorea leprosula (Dipterocarpaceae) highlights the ecological relevance of drought in aseasonal tropical rainforests.</title>
        <authorList>
            <person name="Ng K.K.S."/>
            <person name="Kobayashi M.J."/>
            <person name="Fawcett J.A."/>
            <person name="Hatakeyama M."/>
            <person name="Paape T."/>
            <person name="Ng C.H."/>
            <person name="Ang C.C."/>
            <person name="Tnah L.H."/>
            <person name="Lee C.T."/>
            <person name="Nishiyama T."/>
            <person name="Sese J."/>
            <person name="O'Brien M.J."/>
            <person name="Copetti D."/>
            <person name="Mohd Noor M.I."/>
            <person name="Ong R.C."/>
            <person name="Putra M."/>
            <person name="Sireger I.Z."/>
            <person name="Indrioko S."/>
            <person name="Kosugi Y."/>
            <person name="Izuno A."/>
            <person name="Isagi Y."/>
            <person name="Lee S.L."/>
            <person name="Shimizu K.K."/>
        </authorList>
    </citation>
    <scope>NUCLEOTIDE SEQUENCE [LARGE SCALE GENOMIC DNA]</scope>
    <source>
        <strain evidence="2">214</strain>
    </source>
</reference>
<organism evidence="2 3">
    <name type="scientific">Rubroshorea leprosula</name>
    <dbReference type="NCBI Taxonomy" id="152421"/>
    <lineage>
        <taxon>Eukaryota</taxon>
        <taxon>Viridiplantae</taxon>
        <taxon>Streptophyta</taxon>
        <taxon>Embryophyta</taxon>
        <taxon>Tracheophyta</taxon>
        <taxon>Spermatophyta</taxon>
        <taxon>Magnoliopsida</taxon>
        <taxon>eudicotyledons</taxon>
        <taxon>Gunneridae</taxon>
        <taxon>Pentapetalae</taxon>
        <taxon>rosids</taxon>
        <taxon>malvids</taxon>
        <taxon>Malvales</taxon>
        <taxon>Dipterocarpaceae</taxon>
        <taxon>Rubroshorea</taxon>
    </lineage>
</organism>
<dbReference type="Proteomes" id="UP001054252">
    <property type="component" value="Unassembled WGS sequence"/>
</dbReference>
<sequence length="54" mass="6258">MICHHVLFFLEAPSFSSGLCNSKKRKKNLAIVSTFFDLFPLLVLCWFERLKLPA</sequence>
<keyword evidence="1" id="KW-1133">Transmembrane helix</keyword>
<proteinExistence type="predicted"/>
<name>A0AAV5HZJ3_9ROSI</name>
<evidence type="ECO:0000313" key="3">
    <source>
        <dbReference type="Proteomes" id="UP001054252"/>
    </source>
</evidence>
<feature type="transmembrane region" description="Helical" evidence="1">
    <location>
        <begin position="28"/>
        <end position="47"/>
    </location>
</feature>
<keyword evidence="1" id="KW-0472">Membrane</keyword>
<accession>A0AAV5HZJ3</accession>
<evidence type="ECO:0000313" key="2">
    <source>
        <dbReference type="EMBL" id="GKU92666.1"/>
    </source>
</evidence>
<evidence type="ECO:0000256" key="1">
    <source>
        <dbReference type="SAM" id="Phobius"/>
    </source>
</evidence>
<protein>
    <submittedName>
        <fullName evidence="2">Uncharacterized protein</fullName>
    </submittedName>
</protein>
<keyword evidence="3" id="KW-1185">Reference proteome</keyword>
<dbReference type="AlphaFoldDB" id="A0AAV5HZJ3"/>
<dbReference type="EMBL" id="BPVZ01000006">
    <property type="protein sequence ID" value="GKU92666.1"/>
    <property type="molecule type" value="Genomic_DNA"/>
</dbReference>